<dbReference type="AlphaFoldDB" id="A0A2P5CPW8"/>
<proteinExistence type="predicted"/>
<dbReference type="InterPro" id="IPR008507">
    <property type="entry name" value="DUF789"/>
</dbReference>
<reference evidence="2" key="1">
    <citation type="submission" date="2016-06" db="EMBL/GenBank/DDBJ databases">
        <title>Parallel loss of symbiosis genes in relatives of nitrogen-fixing non-legume Parasponia.</title>
        <authorList>
            <person name="Van Velzen R."/>
            <person name="Holmer R."/>
            <person name="Bu F."/>
            <person name="Rutten L."/>
            <person name="Van Zeijl A."/>
            <person name="Liu W."/>
            <person name="Santuari L."/>
            <person name="Cao Q."/>
            <person name="Sharma T."/>
            <person name="Shen D."/>
            <person name="Roswanjaya Y."/>
            <person name="Wardhani T."/>
            <person name="Kalhor M.S."/>
            <person name="Jansen J."/>
            <person name="Van den Hoogen J."/>
            <person name="Gungor B."/>
            <person name="Hartog M."/>
            <person name="Hontelez J."/>
            <person name="Verver J."/>
            <person name="Yang W.-C."/>
            <person name="Schijlen E."/>
            <person name="Repin R."/>
            <person name="Schilthuizen M."/>
            <person name="Schranz E."/>
            <person name="Heidstra R."/>
            <person name="Miyata K."/>
            <person name="Fedorova E."/>
            <person name="Kohlen W."/>
            <person name="Bisseling T."/>
            <person name="Smit S."/>
            <person name="Geurts R."/>
        </authorList>
    </citation>
    <scope>NUCLEOTIDE SEQUENCE [LARGE SCALE GENOMIC DNA]</scope>
    <source>
        <strain evidence="2">cv. WU1-14</strain>
    </source>
</reference>
<dbReference type="PANTHER" id="PTHR31343:SF42">
    <property type="entry name" value="T15D22.8"/>
    <property type="match status" value="1"/>
</dbReference>
<dbReference type="PANTHER" id="PTHR31343">
    <property type="entry name" value="T15D22.8"/>
    <property type="match status" value="1"/>
</dbReference>
<organism evidence="1 2">
    <name type="scientific">Parasponia andersonii</name>
    <name type="common">Sponia andersonii</name>
    <dbReference type="NCBI Taxonomy" id="3476"/>
    <lineage>
        <taxon>Eukaryota</taxon>
        <taxon>Viridiplantae</taxon>
        <taxon>Streptophyta</taxon>
        <taxon>Embryophyta</taxon>
        <taxon>Tracheophyta</taxon>
        <taxon>Spermatophyta</taxon>
        <taxon>Magnoliopsida</taxon>
        <taxon>eudicotyledons</taxon>
        <taxon>Gunneridae</taxon>
        <taxon>Pentapetalae</taxon>
        <taxon>rosids</taxon>
        <taxon>fabids</taxon>
        <taxon>Rosales</taxon>
        <taxon>Cannabaceae</taxon>
        <taxon>Parasponia</taxon>
    </lineage>
</organism>
<keyword evidence="2" id="KW-1185">Reference proteome</keyword>
<name>A0A2P5CPW8_PARAD</name>
<sequence length="111" mass="12848">MPAVELPFIAPLSNLERILQSITPFVHDQYLSKKGWRPSDVEARPYFVLGDLWINFKEWNTYGVGVPLILNVCDSVVQYYVPYLSYIQIYGDSTKLSIKPRYLSVLIFLCI</sequence>
<evidence type="ECO:0000313" key="2">
    <source>
        <dbReference type="Proteomes" id="UP000237105"/>
    </source>
</evidence>
<protein>
    <submittedName>
        <fullName evidence="1">Uncharacterized protein</fullName>
    </submittedName>
</protein>
<accession>A0A2P5CPW8</accession>
<dbReference type="Proteomes" id="UP000237105">
    <property type="component" value="Unassembled WGS sequence"/>
</dbReference>
<evidence type="ECO:0000313" key="1">
    <source>
        <dbReference type="EMBL" id="PON63099.1"/>
    </source>
</evidence>
<dbReference type="Pfam" id="PF05623">
    <property type="entry name" value="DUF789"/>
    <property type="match status" value="1"/>
</dbReference>
<dbReference type="STRING" id="3476.A0A2P5CPW8"/>
<comment type="caution">
    <text evidence="1">The sequence shown here is derived from an EMBL/GenBank/DDBJ whole genome shotgun (WGS) entry which is preliminary data.</text>
</comment>
<dbReference type="EMBL" id="JXTB01000107">
    <property type="protein sequence ID" value="PON63099.1"/>
    <property type="molecule type" value="Genomic_DNA"/>
</dbReference>
<gene>
    <name evidence="1" type="ORF">PanWU01x14_133710</name>
</gene>
<dbReference type="OrthoDB" id="1896065at2759"/>